<feature type="region of interest" description="Disordered" evidence="2">
    <location>
        <begin position="305"/>
        <end position="334"/>
    </location>
</feature>
<dbReference type="InterPro" id="IPR050902">
    <property type="entry name" value="ABC_Transporter_SBP"/>
</dbReference>
<keyword evidence="1" id="KW-0732">Signal</keyword>
<protein>
    <submittedName>
        <fullName evidence="4">Cobalamin-binding protein</fullName>
    </submittedName>
</protein>
<reference evidence="4 5" key="1">
    <citation type="submission" date="2019-02" db="EMBL/GenBank/DDBJ databases">
        <title>Haloarcula mannanilyticum sp. nov., a mannan degrading haloarchaeon isolated from commercial salt.</title>
        <authorList>
            <person name="Enomoto S."/>
            <person name="Shimane Y."/>
            <person name="Kamekura M."/>
            <person name="Ito T."/>
            <person name="Moriya O."/>
            <person name="Ihara K."/>
            <person name="Takahashi-Ando N."/>
            <person name="Fukushima Y."/>
            <person name="Yoshida Y."/>
            <person name="Usama R."/>
            <person name="Takai K."/>
            <person name="Minegishi H."/>
        </authorList>
    </citation>
    <scope>NUCLEOTIDE SEQUENCE [LARGE SCALE GENOMIC DNA]</scope>
    <source>
        <strain evidence="4 5">MD130-1</strain>
    </source>
</reference>
<name>A0A4C2EKF7_9EURY</name>
<organism evidence="4 5">
    <name type="scientific">Haloarcula mannanilytica</name>
    <dbReference type="NCBI Taxonomy" id="2509225"/>
    <lineage>
        <taxon>Archaea</taxon>
        <taxon>Methanobacteriati</taxon>
        <taxon>Methanobacteriota</taxon>
        <taxon>Stenosarchaea group</taxon>
        <taxon>Halobacteria</taxon>
        <taxon>Halobacteriales</taxon>
        <taxon>Haloarculaceae</taxon>
        <taxon>Haloarcula</taxon>
    </lineage>
</organism>
<dbReference type="InterPro" id="IPR002491">
    <property type="entry name" value="ABC_transptr_periplasmic_BD"/>
</dbReference>
<gene>
    <name evidence="4" type="ORF">Harman_10280</name>
</gene>
<dbReference type="PANTHER" id="PTHR30535">
    <property type="entry name" value="VITAMIN B12-BINDING PROTEIN"/>
    <property type="match status" value="1"/>
</dbReference>
<evidence type="ECO:0000256" key="2">
    <source>
        <dbReference type="SAM" id="MobiDB-lite"/>
    </source>
</evidence>
<dbReference type="Gene3D" id="3.40.50.1980">
    <property type="entry name" value="Nitrogenase molybdenum iron protein domain"/>
    <property type="match status" value="2"/>
</dbReference>
<dbReference type="AlphaFoldDB" id="A0A4C2EKF7"/>
<comment type="caution">
    <text evidence="4">The sequence shown here is derived from an EMBL/GenBank/DDBJ whole genome shotgun (WGS) entry which is preliminary data.</text>
</comment>
<feature type="compositionally biased region" description="Low complexity" evidence="2">
    <location>
        <begin position="305"/>
        <end position="317"/>
    </location>
</feature>
<dbReference type="GO" id="GO:0071281">
    <property type="term" value="P:cellular response to iron ion"/>
    <property type="evidence" value="ECO:0007669"/>
    <property type="project" value="TreeGrafter"/>
</dbReference>
<evidence type="ECO:0000256" key="1">
    <source>
        <dbReference type="ARBA" id="ARBA00022729"/>
    </source>
</evidence>
<dbReference type="EMBL" id="BIXZ01000001">
    <property type="protein sequence ID" value="GCF13093.1"/>
    <property type="molecule type" value="Genomic_DNA"/>
</dbReference>
<proteinExistence type="predicted"/>
<dbReference type="NCBIfam" id="TIGR04281">
    <property type="entry name" value="peripla_PGF_1"/>
    <property type="match status" value="1"/>
</dbReference>
<accession>A0A4C2EKF7</accession>
<dbReference type="InterPro" id="IPR026469">
    <property type="entry name" value="Peripla_PGF_1"/>
</dbReference>
<feature type="domain" description="Fe/B12 periplasmic-binding" evidence="3">
    <location>
        <begin position="43"/>
        <end position="287"/>
    </location>
</feature>
<dbReference type="PANTHER" id="PTHR30535:SF34">
    <property type="entry name" value="MOLYBDATE-BINDING PROTEIN MOLA"/>
    <property type="match status" value="1"/>
</dbReference>
<dbReference type="InterPro" id="IPR054828">
    <property type="entry name" value="Vit_B12_bind_prot"/>
</dbReference>
<dbReference type="Proteomes" id="UP000304382">
    <property type="component" value="Unassembled WGS sequence"/>
</dbReference>
<sequence length="356" mass="37037">MLVGSLAAPAAATATVQADDCSFPVTVTDATGTEVTIEKRPERVTTTNPSAAQTMWEIGGRSQVVGLTQYASYLEGAESRTNVSASFGVSVERVVDTEPDLVLAPNASAGDVAPLRQAGLTVYHFPAATTIADIREKTTTTGRLTGNCEGAAEANAWMDANVEAVGEVTAGVEDRPKALYPLGSGYVAAGDTFVSSLIELAGAENVAARNHTGYPQLSDEVILRMDPDVLFVTENSADIATTEPYASTTAGEGNATVFLRVRDLNQPAPRSVVNVAHNATAQLYPDRYDADSYVPRSAVTPFGTATTATQTSEPTPADNTPSTDRPTTDASGPGFTVVGTVLAVLALGTGFSRRRS</sequence>
<feature type="compositionally biased region" description="Polar residues" evidence="2">
    <location>
        <begin position="318"/>
        <end position="330"/>
    </location>
</feature>
<dbReference type="NCBIfam" id="NF038402">
    <property type="entry name" value="TroA_like"/>
    <property type="match status" value="1"/>
</dbReference>
<evidence type="ECO:0000313" key="4">
    <source>
        <dbReference type="EMBL" id="GCF13093.1"/>
    </source>
</evidence>
<dbReference type="SUPFAM" id="SSF53807">
    <property type="entry name" value="Helical backbone' metal receptor"/>
    <property type="match status" value="1"/>
</dbReference>
<evidence type="ECO:0000313" key="5">
    <source>
        <dbReference type="Proteomes" id="UP000304382"/>
    </source>
</evidence>
<keyword evidence="5" id="KW-1185">Reference proteome</keyword>
<dbReference type="PROSITE" id="PS50983">
    <property type="entry name" value="FE_B12_PBP"/>
    <property type="match status" value="1"/>
</dbReference>
<dbReference type="Pfam" id="PF01497">
    <property type="entry name" value="Peripla_BP_2"/>
    <property type="match status" value="1"/>
</dbReference>
<evidence type="ECO:0000259" key="3">
    <source>
        <dbReference type="PROSITE" id="PS50983"/>
    </source>
</evidence>